<dbReference type="PROSITE" id="PS51669">
    <property type="entry name" value="4FE4S_MOW_BIS_MGD"/>
    <property type="match status" value="1"/>
</dbReference>
<gene>
    <name evidence="9" type="ORF">ABXR19_02785</name>
</gene>
<accession>A0ABV2TGQ4</accession>
<keyword evidence="4" id="KW-0479">Metal-binding</keyword>
<dbReference type="RefSeq" id="WP_354599557.1">
    <property type="nucleotide sequence ID" value="NZ_JBEWZI010000002.1"/>
</dbReference>
<dbReference type="InterPro" id="IPR009010">
    <property type="entry name" value="Asp_de-COase-like_dom_sf"/>
</dbReference>
<sequence>MSLPPDRHTVRAVCPHDCPDSCAMQITVENGRAIKVQGATDVPITRGTLCAKVAHYEERTYSDQRLLYPMKRVGKKGEGRFARISWDEALDEIAERFAKLAATDPRSILPYSYAGTMGLVQGSSTDRRFFHRLGASFLDRTICAEAGFQGYKASIGATLGTDPEAFANAPYILIWGANPVVSNLHLWARIVEARRKGARVVCIDPVRSLTAEKSDWHLAPLPGTDAALALAIMHVLIRDGLCDEDYIARYTTGFAALKRRVHDWTPERAAAETGLTAAAIEQLAREYGQDGRHAAIRVNYGLNRCAGGGAAMRAIACLPALTGHWRSPHGGILLSTSGSYGVDDHALERPDLYPYDERLPPRHVNMSRIGDALLEDRDPAIRAIMVYNSNPVAVAPDSNKVRAGFAREDLFVVVHELFQTDTADYADILLPATSQLEHWDIHKSYGHLNVMVNEPAIAPLGEARPNTWVFRELAHRMGFSEACFTESDEEIGAQAFRKSHPRSGNIDMTTLRTQGWQRLDVPTPFAPFAQGGFPTPSGKCEFYSDTLAQQGIDPLPHFVPPREGPRSNPELAAKFPLAFVSPPSRHFLNSSFANLPRFKDAEGRPWLDMHPQDASARGLEDGQRVRIFNDRGAFHATLRVNTEAPGVRQSVVSAPSIWWQKLSGDGCNANAVTSQALADMGGGATFYDCLVEVDDDDGPPAAES</sequence>
<proteinExistence type="inferred from homology"/>
<dbReference type="PANTHER" id="PTHR43742:SF6">
    <property type="entry name" value="OXIDOREDUCTASE YYAE-RELATED"/>
    <property type="match status" value="1"/>
</dbReference>
<evidence type="ECO:0000259" key="8">
    <source>
        <dbReference type="PROSITE" id="PS51669"/>
    </source>
</evidence>
<evidence type="ECO:0000256" key="6">
    <source>
        <dbReference type="ARBA" id="ARBA00023004"/>
    </source>
</evidence>
<keyword evidence="3" id="KW-0500">Molybdenum</keyword>
<comment type="similarity">
    <text evidence="2">Belongs to the prokaryotic molybdopterin-containing oxidoreductase family.</text>
</comment>
<dbReference type="Gene3D" id="2.40.40.20">
    <property type="match status" value="1"/>
</dbReference>
<dbReference type="InterPro" id="IPR037920">
    <property type="entry name" value="YoaE_C"/>
</dbReference>
<dbReference type="InterPro" id="IPR006656">
    <property type="entry name" value="Mopterin_OxRdtase"/>
</dbReference>
<dbReference type="InterPro" id="IPR006963">
    <property type="entry name" value="Mopterin_OxRdtase_4Fe-4S_dom"/>
</dbReference>
<dbReference type="CDD" id="cd02786">
    <property type="entry name" value="MopB_CT_3"/>
    <property type="match status" value="1"/>
</dbReference>
<evidence type="ECO:0000256" key="7">
    <source>
        <dbReference type="ARBA" id="ARBA00023014"/>
    </source>
</evidence>
<keyword evidence="5" id="KW-0560">Oxidoreductase</keyword>
<evidence type="ECO:0000256" key="1">
    <source>
        <dbReference type="ARBA" id="ARBA00001942"/>
    </source>
</evidence>
<feature type="domain" description="4Fe-4S Mo/W bis-MGD-type" evidence="8">
    <location>
        <begin position="7"/>
        <end position="64"/>
    </location>
</feature>
<dbReference type="EMBL" id="JBEWZI010000002">
    <property type="protein sequence ID" value="MET7013100.1"/>
    <property type="molecule type" value="Genomic_DNA"/>
</dbReference>
<comment type="caution">
    <text evidence="9">The sequence shown here is derived from an EMBL/GenBank/DDBJ whole genome shotgun (WGS) entry which is preliminary data.</text>
</comment>
<dbReference type="Gene3D" id="3.40.50.740">
    <property type="match status" value="1"/>
</dbReference>
<evidence type="ECO:0000256" key="4">
    <source>
        <dbReference type="ARBA" id="ARBA00022723"/>
    </source>
</evidence>
<organism evidence="9 10">
    <name type="scientific">Uliginosibacterium flavum</name>
    <dbReference type="NCBI Taxonomy" id="1396831"/>
    <lineage>
        <taxon>Bacteria</taxon>
        <taxon>Pseudomonadati</taxon>
        <taxon>Pseudomonadota</taxon>
        <taxon>Betaproteobacteria</taxon>
        <taxon>Rhodocyclales</taxon>
        <taxon>Zoogloeaceae</taxon>
        <taxon>Uliginosibacterium</taxon>
    </lineage>
</organism>
<dbReference type="SUPFAM" id="SSF53706">
    <property type="entry name" value="Formate dehydrogenase/DMSO reductase, domains 1-3"/>
    <property type="match status" value="1"/>
</dbReference>
<dbReference type="Gene3D" id="3.30.2070.10">
    <property type="entry name" value="Formate dehydrogenase/DMSO reductase"/>
    <property type="match status" value="1"/>
</dbReference>
<dbReference type="SMART" id="SM00926">
    <property type="entry name" value="Molybdop_Fe4S4"/>
    <property type="match status" value="1"/>
</dbReference>
<evidence type="ECO:0000256" key="5">
    <source>
        <dbReference type="ARBA" id="ARBA00023002"/>
    </source>
</evidence>
<dbReference type="Pfam" id="PF01568">
    <property type="entry name" value="Molydop_binding"/>
    <property type="match status" value="1"/>
</dbReference>
<evidence type="ECO:0000256" key="2">
    <source>
        <dbReference type="ARBA" id="ARBA00010312"/>
    </source>
</evidence>
<keyword evidence="7" id="KW-0411">Iron-sulfur</keyword>
<name>A0ABV2TGQ4_9RHOO</name>
<dbReference type="InterPro" id="IPR050612">
    <property type="entry name" value="Prok_Mopterin_Oxidored"/>
</dbReference>
<comment type="cofactor">
    <cofactor evidence="1">
        <name>Mo-bis(molybdopterin guanine dinucleotide)</name>
        <dbReference type="ChEBI" id="CHEBI:60539"/>
    </cofactor>
</comment>
<keyword evidence="6" id="KW-0408">Iron</keyword>
<reference evidence="9 10" key="1">
    <citation type="submission" date="2024-07" db="EMBL/GenBank/DDBJ databases">
        <title>Uliginosibacterium flavum JJ3220;KACC:17644.</title>
        <authorList>
            <person name="Kim M.K."/>
        </authorList>
    </citation>
    <scope>NUCLEOTIDE SEQUENCE [LARGE SCALE GENOMIC DNA]</scope>
    <source>
        <strain evidence="9 10">KACC:17644</strain>
    </source>
</reference>
<dbReference type="InterPro" id="IPR006655">
    <property type="entry name" value="Mopterin_OxRdtase_prok_CS"/>
</dbReference>
<dbReference type="CDD" id="cd02766">
    <property type="entry name" value="MopB_3"/>
    <property type="match status" value="1"/>
</dbReference>
<dbReference type="Gene3D" id="2.20.25.90">
    <property type="entry name" value="ADC-like domains"/>
    <property type="match status" value="1"/>
</dbReference>
<dbReference type="SUPFAM" id="SSF50692">
    <property type="entry name" value="ADC-like"/>
    <property type="match status" value="1"/>
</dbReference>
<evidence type="ECO:0000313" key="10">
    <source>
        <dbReference type="Proteomes" id="UP001549691"/>
    </source>
</evidence>
<dbReference type="Pfam" id="PF00384">
    <property type="entry name" value="Molybdopterin"/>
    <property type="match status" value="1"/>
</dbReference>
<dbReference type="Pfam" id="PF04879">
    <property type="entry name" value="Molybdop_Fe4S4"/>
    <property type="match status" value="1"/>
</dbReference>
<keyword evidence="10" id="KW-1185">Reference proteome</keyword>
<dbReference type="PROSITE" id="PS00490">
    <property type="entry name" value="MOLYBDOPTERIN_PROK_2"/>
    <property type="match status" value="1"/>
</dbReference>
<dbReference type="InterPro" id="IPR006657">
    <property type="entry name" value="MoPterin_dinucl-bd_dom"/>
</dbReference>
<evidence type="ECO:0000256" key="3">
    <source>
        <dbReference type="ARBA" id="ARBA00022505"/>
    </source>
</evidence>
<protein>
    <submittedName>
        <fullName evidence="9">Molybdopterin oxidoreductase family protein</fullName>
    </submittedName>
</protein>
<evidence type="ECO:0000313" key="9">
    <source>
        <dbReference type="EMBL" id="MET7013100.1"/>
    </source>
</evidence>
<dbReference type="Proteomes" id="UP001549691">
    <property type="component" value="Unassembled WGS sequence"/>
</dbReference>
<dbReference type="Gene3D" id="3.40.228.10">
    <property type="entry name" value="Dimethylsulfoxide Reductase, domain 2"/>
    <property type="match status" value="1"/>
</dbReference>
<dbReference type="PANTHER" id="PTHR43742">
    <property type="entry name" value="TRIMETHYLAMINE-N-OXIDE REDUCTASE"/>
    <property type="match status" value="1"/>
</dbReference>